<evidence type="ECO:0000313" key="10">
    <source>
        <dbReference type="Proteomes" id="UP001589776"/>
    </source>
</evidence>
<organism evidence="9 10">
    <name type="scientific">Paenibacillus chartarius</name>
    <dbReference type="NCBI Taxonomy" id="747481"/>
    <lineage>
        <taxon>Bacteria</taxon>
        <taxon>Bacillati</taxon>
        <taxon>Bacillota</taxon>
        <taxon>Bacilli</taxon>
        <taxon>Bacillales</taxon>
        <taxon>Paenibacillaceae</taxon>
        <taxon>Paenibacillus</taxon>
    </lineage>
</organism>
<comment type="similarity">
    <text evidence="2 5">Belongs to the RecX family.</text>
</comment>
<evidence type="ECO:0000256" key="5">
    <source>
        <dbReference type="HAMAP-Rule" id="MF_01114"/>
    </source>
</evidence>
<evidence type="ECO:0000259" key="6">
    <source>
        <dbReference type="Pfam" id="PF02631"/>
    </source>
</evidence>
<gene>
    <name evidence="5" type="primary">recX</name>
    <name evidence="9" type="ORF">ACFFK0_25050</name>
</gene>
<accession>A0ABV6DSP4</accession>
<evidence type="ECO:0000256" key="2">
    <source>
        <dbReference type="ARBA" id="ARBA00009695"/>
    </source>
</evidence>
<name>A0ABV6DSP4_9BACL</name>
<dbReference type="InterPro" id="IPR036388">
    <property type="entry name" value="WH-like_DNA-bd_sf"/>
</dbReference>
<dbReference type="EMBL" id="JBHLWN010000101">
    <property type="protein sequence ID" value="MFC0215670.1"/>
    <property type="molecule type" value="Genomic_DNA"/>
</dbReference>
<feature type="domain" description="RecX third three-helical" evidence="7">
    <location>
        <begin position="170"/>
        <end position="216"/>
    </location>
</feature>
<sequence length="227" mass="26898">MSFVGEEREGEQESAERIITKIEVQKKNKRRYNIFLNDEFAFAVHEDIMIKHRLFKGDVVTNEWLEELLQDEERNDAYLKALRFLGVRPRTEKEMRLKLKESGYEEVLIEETIRRLVDQKYLDDRLFAKMWAEQRVGSQHKGKALIRQELILKGVPRDDIQNVLQAIDPEEELASAVDIGVKKWRQTSGENFERKRKTAAFLLRRGYSNEVVQQVLRRISTLNDNNY</sequence>
<comment type="caution">
    <text evidence="9">The sequence shown here is derived from an EMBL/GenBank/DDBJ whole genome shotgun (WGS) entry which is preliminary data.</text>
</comment>
<keyword evidence="10" id="KW-1185">Reference proteome</keyword>
<comment type="subcellular location">
    <subcellularLocation>
        <location evidence="1 5">Cytoplasm</location>
    </subcellularLocation>
</comment>
<evidence type="ECO:0000256" key="4">
    <source>
        <dbReference type="ARBA" id="ARBA00022490"/>
    </source>
</evidence>
<dbReference type="PANTHER" id="PTHR33602:SF1">
    <property type="entry name" value="REGULATORY PROTEIN RECX FAMILY PROTEIN"/>
    <property type="match status" value="1"/>
</dbReference>
<dbReference type="HAMAP" id="MF_01114">
    <property type="entry name" value="RecX"/>
    <property type="match status" value="1"/>
</dbReference>
<protein>
    <recommendedName>
        <fullName evidence="3 5">Regulatory protein RecX</fullName>
    </recommendedName>
</protein>
<dbReference type="InterPro" id="IPR053924">
    <property type="entry name" value="RecX_HTH_2nd"/>
</dbReference>
<dbReference type="InterPro" id="IPR003783">
    <property type="entry name" value="Regulatory_RecX"/>
</dbReference>
<dbReference type="InterPro" id="IPR053926">
    <property type="entry name" value="RecX_HTH_1st"/>
</dbReference>
<dbReference type="PANTHER" id="PTHR33602">
    <property type="entry name" value="REGULATORY PROTEIN RECX FAMILY PROTEIN"/>
    <property type="match status" value="1"/>
</dbReference>
<dbReference type="Gene3D" id="1.10.10.10">
    <property type="entry name" value="Winged helix-like DNA-binding domain superfamily/Winged helix DNA-binding domain"/>
    <property type="match status" value="3"/>
</dbReference>
<evidence type="ECO:0000259" key="7">
    <source>
        <dbReference type="Pfam" id="PF21981"/>
    </source>
</evidence>
<feature type="domain" description="RecX second three-helical" evidence="6">
    <location>
        <begin position="123"/>
        <end position="164"/>
    </location>
</feature>
<dbReference type="Proteomes" id="UP001589776">
    <property type="component" value="Unassembled WGS sequence"/>
</dbReference>
<dbReference type="InterPro" id="IPR053925">
    <property type="entry name" value="RecX_HTH_3rd"/>
</dbReference>
<evidence type="ECO:0000313" key="9">
    <source>
        <dbReference type="EMBL" id="MFC0215670.1"/>
    </source>
</evidence>
<dbReference type="Pfam" id="PF21982">
    <property type="entry name" value="RecX_HTH1"/>
    <property type="match status" value="1"/>
</dbReference>
<reference evidence="9 10" key="1">
    <citation type="submission" date="2024-09" db="EMBL/GenBank/DDBJ databases">
        <authorList>
            <person name="Sun Q."/>
            <person name="Mori K."/>
        </authorList>
    </citation>
    <scope>NUCLEOTIDE SEQUENCE [LARGE SCALE GENOMIC DNA]</scope>
    <source>
        <strain evidence="9 10">CCM 7759</strain>
    </source>
</reference>
<evidence type="ECO:0000256" key="1">
    <source>
        <dbReference type="ARBA" id="ARBA00004496"/>
    </source>
</evidence>
<proteinExistence type="inferred from homology"/>
<dbReference type="RefSeq" id="WP_377473125.1">
    <property type="nucleotide sequence ID" value="NZ_JBHLWN010000101.1"/>
</dbReference>
<comment type="function">
    <text evidence="5">Modulates RecA activity.</text>
</comment>
<evidence type="ECO:0000256" key="3">
    <source>
        <dbReference type="ARBA" id="ARBA00018111"/>
    </source>
</evidence>
<keyword evidence="4 5" id="KW-0963">Cytoplasm</keyword>
<dbReference type="Pfam" id="PF02631">
    <property type="entry name" value="RecX_HTH2"/>
    <property type="match status" value="1"/>
</dbReference>
<evidence type="ECO:0000259" key="8">
    <source>
        <dbReference type="Pfam" id="PF21982"/>
    </source>
</evidence>
<feature type="domain" description="RecX first three-helical" evidence="8">
    <location>
        <begin position="77"/>
        <end position="116"/>
    </location>
</feature>
<dbReference type="Pfam" id="PF21981">
    <property type="entry name" value="RecX_HTH3"/>
    <property type="match status" value="1"/>
</dbReference>